<organism evidence="2 3">
    <name type="scientific">Variovorax terrae</name>
    <dbReference type="NCBI Taxonomy" id="2923278"/>
    <lineage>
        <taxon>Bacteria</taxon>
        <taxon>Pseudomonadati</taxon>
        <taxon>Pseudomonadota</taxon>
        <taxon>Betaproteobacteria</taxon>
        <taxon>Burkholderiales</taxon>
        <taxon>Comamonadaceae</taxon>
        <taxon>Variovorax</taxon>
    </lineage>
</organism>
<proteinExistence type="inferred from homology"/>
<dbReference type="InterPro" id="IPR042100">
    <property type="entry name" value="Bug_dom1"/>
</dbReference>
<protein>
    <submittedName>
        <fullName evidence="2">Tripartite tricarboxylate transporter substrate binding protein</fullName>
    </submittedName>
</protein>
<dbReference type="AlphaFoldDB" id="A0A9X2AM86"/>
<dbReference type="Pfam" id="PF03401">
    <property type="entry name" value="TctC"/>
    <property type="match status" value="1"/>
</dbReference>
<dbReference type="SUPFAM" id="SSF53850">
    <property type="entry name" value="Periplasmic binding protein-like II"/>
    <property type="match status" value="1"/>
</dbReference>
<dbReference type="Proteomes" id="UP001139447">
    <property type="component" value="Unassembled WGS sequence"/>
</dbReference>
<sequence>MKSQIAVSHRRHLLAAIALSPLTGWAQQKSGWPDRPVRFIVGWPPGGSADSTARLLAERLTRRIGQPIVVENRPGASGRLGVQLVINSEPDGYTILFGAPSEITIAAATVQVLPYDFARDLQPITTVVSGAMMMVADARFAPNNVPELVSYAKANPNKLNYASYGNNTTNHIYGAQFCSAANIEATHVPYKGGAPAWNDMMAGQVQFMFDNAAVVMPLVRSGKLKALAVLGTERIALTPGTPTMAESGYPNIGFKPWLGLFAPARVPVSVVSKLHDEVAAVLSNPEFTRQLEERGTPPWRTTPAEFGNVLRNETAELKTLVRKLGLKLE</sequence>
<evidence type="ECO:0000313" key="3">
    <source>
        <dbReference type="Proteomes" id="UP001139447"/>
    </source>
</evidence>
<comment type="caution">
    <text evidence="2">The sequence shown here is derived from an EMBL/GenBank/DDBJ whole genome shotgun (WGS) entry which is preliminary data.</text>
</comment>
<name>A0A9X2AM86_9BURK</name>
<dbReference type="CDD" id="cd07012">
    <property type="entry name" value="PBP2_Bug_TTT"/>
    <property type="match status" value="1"/>
</dbReference>
<gene>
    <name evidence="2" type="ORF">MMF98_09575</name>
</gene>
<dbReference type="Gene3D" id="3.40.190.150">
    <property type="entry name" value="Bordetella uptake gene, domain 1"/>
    <property type="match status" value="1"/>
</dbReference>
<dbReference type="PANTHER" id="PTHR42928:SF5">
    <property type="entry name" value="BLR1237 PROTEIN"/>
    <property type="match status" value="1"/>
</dbReference>
<evidence type="ECO:0000256" key="1">
    <source>
        <dbReference type="ARBA" id="ARBA00006987"/>
    </source>
</evidence>
<dbReference type="PANTHER" id="PTHR42928">
    <property type="entry name" value="TRICARBOXYLATE-BINDING PROTEIN"/>
    <property type="match status" value="1"/>
</dbReference>
<keyword evidence="3" id="KW-1185">Reference proteome</keyword>
<dbReference type="RefSeq" id="WP_243306049.1">
    <property type="nucleotide sequence ID" value="NZ_JALGBI010000001.1"/>
</dbReference>
<accession>A0A9X2AM86</accession>
<dbReference type="InterPro" id="IPR005064">
    <property type="entry name" value="BUG"/>
</dbReference>
<comment type="similarity">
    <text evidence="1">Belongs to the UPF0065 (bug) family.</text>
</comment>
<reference evidence="2" key="1">
    <citation type="submission" date="2022-03" db="EMBL/GenBank/DDBJ databases">
        <authorList>
            <person name="Woo C.Y."/>
        </authorList>
    </citation>
    <scope>NUCLEOTIDE SEQUENCE</scope>
    <source>
        <strain evidence="2">CYS-02</strain>
    </source>
</reference>
<evidence type="ECO:0000313" key="2">
    <source>
        <dbReference type="EMBL" id="MCJ0763458.1"/>
    </source>
</evidence>
<dbReference type="EMBL" id="JALGBI010000001">
    <property type="protein sequence ID" value="MCJ0763458.1"/>
    <property type="molecule type" value="Genomic_DNA"/>
</dbReference>
<dbReference type="PIRSF" id="PIRSF017082">
    <property type="entry name" value="YflP"/>
    <property type="match status" value="1"/>
</dbReference>
<dbReference type="Gene3D" id="3.40.190.10">
    <property type="entry name" value="Periplasmic binding protein-like II"/>
    <property type="match status" value="1"/>
</dbReference>